<sequence>MIDSKEGANIECIDQKGLSIKCPPNLSLSMLDSEEGVLNQEYMDGTKEYKRKCHCKCHKHRPPTHSPSMIDSEVDVNKKHKKKCHCKCHKAKAPK</sequence>
<reference evidence="1" key="1">
    <citation type="submission" date="1999-06" db="EMBL/GenBank/DDBJ databases">
        <title>Genomic sequence for Arabidopsis thaliana BAC T19E23 from chromosome I.</title>
        <authorList>
            <person name="Walker M."/>
            <person name="Shinn P."/>
            <person name="Brooks S."/>
            <person name="Buehler E."/>
            <person name="Chao Q."/>
            <person name="Dunn P."/>
            <person name="Khan S."/>
            <person name="Kim C."/>
            <person name="Altafi H."/>
            <person name="Araujo R."/>
            <person name="Conn L."/>
            <person name="Conway A.B."/>
            <person name="Gonzalez A."/>
            <person name="Hansen N.F."/>
            <person name="Huizar L."/>
            <person name="Kremenetskaia I."/>
            <person name="Lenz C."/>
            <person name="Li J."/>
            <person name="Liu S."/>
            <person name="Luros S."/>
            <person name="Rowley D."/>
            <person name="Schwartz J."/>
            <person name="Toriumi M."/>
            <person name="Vysotskaia V."/>
            <person name="Yu G."/>
            <person name="Davis R.W."/>
            <person name="Federspiel N.A."/>
            <person name="Theologis A."/>
            <person name="Ecker J.R."/>
        </authorList>
    </citation>
    <scope>NUCLEOTIDE SEQUENCE</scope>
</reference>
<reference key="2">
    <citation type="journal article" date="2000" name="Nature">
        <title>Sequence and analysis of chromosome 1 of the plant Arabidopsis thaliana.</title>
        <authorList>
            <person name="Theologis A."/>
            <person name="Ecker J.R."/>
            <person name="Palm C.J."/>
            <person name="Federspiel N.A."/>
            <person name="Kaul S."/>
            <person name="White O."/>
            <person name="Alonso J."/>
            <person name="Altafi H."/>
            <person name="Araujo R."/>
            <person name="Bowman C.L."/>
            <person name="Brooks S.Y."/>
            <person name="Buehler E."/>
            <person name="Chan A."/>
            <person name="Chao Q."/>
            <person name="Chen H."/>
            <person name="Cheuk R.F."/>
            <person name="Chin C.W."/>
            <person name="Chung M.K."/>
            <person name="Conn L."/>
            <person name="Conway A.B."/>
            <person name="Conway A.R."/>
            <person name="Creasy T.H."/>
            <person name="Dewar K."/>
            <person name="Dunn P."/>
            <person name="Etgu P."/>
            <person name="Feldblyum T.V."/>
            <person name="Feng J."/>
            <person name="Fong B."/>
            <person name="Fujii C.Y."/>
            <person name="Gill J.E."/>
            <person name="Goldsmith A.D."/>
            <person name="Haas B."/>
            <person name="Hansen N.F."/>
            <person name="Hughes B."/>
            <person name="Huizar L."/>
            <person name="Hunter J.L."/>
            <person name="Jenkins J."/>
            <person name="Johnson-Hopson C."/>
            <person name="Khan S."/>
            <person name="Khaykin E."/>
            <person name="Kim C.J."/>
            <person name="Koo H.L."/>
            <person name="Kremenetskaia I."/>
            <person name="Kurtz D.B."/>
            <person name="Kwan A."/>
            <person name="Lam B."/>
            <person name="Langin-Hooper S."/>
            <person name="Lee A."/>
            <person name="Lee J.M."/>
            <person name="Lenz C.A."/>
            <person name="Li J.H."/>
            <person name="Li Y."/>
            <person name="Lin X."/>
            <person name="Liu S.X."/>
            <person name="Liu Z.A."/>
            <person name="Luros J.S."/>
            <person name="Maiti R."/>
            <person name="Marziali A."/>
            <person name="Militscher J."/>
            <person name="Miranda M."/>
            <person name="Nguyen M."/>
            <person name="Nierman W.C."/>
            <person name="Osborne B.I."/>
            <person name="Pai G."/>
            <person name="Peterson J."/>
            <person name="Pham P.K."/>
            <person name="Rizzo M."/>
            <person name="Rooney T."/>
            <person name="Rowley D."/>
            <person name="Sakano H."/>
            <person name="Salzberg S.L."/>
            <person name="Schwartz J.R."/>
            <person name="Shinn P."/>
            <person name="Southwick A.M."/>
            <person name="Sun H."/>
            <person name="Tallon L.J."/>
            <person name="Tambunga G."/>
            <person name="Toriumi M.J."/>
            <person name="Town C.D."/>
            <person name="Utterback T."/>
            <person name="Van Aken S."/>
            <person name="Vaysberg M."/>
            <person name="Vysotskaia V.S."/>
            <person name="Walker M."/>
            <person name="Wu D."/>
            <person name="Yu G."/>
            <person name="Fraser C.M."/>
            <person name="Venter J.C."/>
            <person name="Davis R.W."/>
        </authorList>
    </citation>
    <scope>NUCLEOTIDE SEQUENCE [LARGE SCALE GENOMIC DNA]</scope>
    <source>
        <strain>cv. Columbia</strain>
    </source>
</reference>
<evidence type="ECO:0000313" key="1">
    <source>
        <dbReference type="EMBL" id="AAF24598.1"/>
    </source>
</evidence>
<accession>Q9SHF5</accession>
<dbReference type="AlphaFoldDB" id="Q9SHF5"/>
<reference evidence="1" key="3">
    <citation type="submission" date="2000-10" db="EMBL/GenBank/DDBJ databases">
        <authorList>
            <person name="Chao Q."/>
            <person name="Brooks S."/>
            <person name="Buehler E."/>
            <person name="Johnson-Hopson C."/>
            <person name="Khan S."/>
            <person name="Kim C."/>
            <person name="Shinn P."/>
            <person name="Altafi H."/>
            <person name="Bei B."/>
            <person name="Chin C."/>
            <person name="Chiou J."/>
            <person name="Choi E."/>
            <person name="Conn L."/>
            <person name="Conway A."/>
            <person name="Gonzalez A."/>
            <person name="Hansen N."/>
            <person name="Howing B."/>
            <person name="Koo T."/>
            <person name="Lam B."/>
            <person name="Lee J."/>
            <person name="Lenz C."/>
            <person name="Li J."/>
            <person name="Liu A."/>
            <person name="Liu J."/>
            <person name="Liu S."/>
            <person name="Mukharsky N."/>
            <person name="Nguyen M."/>
            <person name="Palm C."/>
            <person name="Pham P."/>
            <person name="Sakano H."/>
            <person name="Schwartz J."/>
            <person name="Southwick A."/>
            <person name="Thaveri A."/>
            <person name="Toriumi M."/>
            <person name="Vaysberg M."/>
            <person name="Yu G."/>
            <person name="Davis R."/>
            <person name="Federspiel N."/>
            <person name="Theologis A."/>
            <person name="Ecker J."/>
        </authorList>
    </citation>
    <scope>NUCLEOTIDE SEQUENCE</scope>
</reference>
<dbReference type="PIR" id="G86438">
    <property type="entry name" value="G86438"/>
</dbReference>
<proteinExistence type="predicted"/>
<dbReference type="EMBL" id="AC007654">
    <property type="protein sequence ID" value="AAF24598.1"/>
    <property type="molecule type" value="Genomic_DNA"/>
</dbReference>
<protein>
    <submittedName>
        <fullName evidence="1">T19E23.5</fullName>
    </submittedName>
</protein>
<name>Q9SHF5_ARATH</name>
<organism evidence="1">
    <name type="scientific">Arabidopsis thaliana</name>
    <name type="common">Mouse-ear cress</name>
    <dbReference type="NCBI Taxonomy" id="3702"/>
    <lineage>
        <taxon>Eukaryota</taxon>
        <taxon>Viridiplantae</taxon>
        <taxon>Streptophyta</taxon>
        <taxon>Embryophyta</taxon>
        <taxon>Tracheophyta</taxon>
        <taxon>Spermatophyta</taxon>
        <taxon>Magnoliopsida</taxon>
        <taxon>eudicotyledons</taxon>
        <taxon>Gunneridae</taxon>
        <taxon>Pentapetalae</taxon>
        <taxon>rosids</taxon>
        <taxon>malvids</taxon>
        <taxon>Brassicales</taxon>
        <taxon>Brassicaceae</taxon>
        <taxon>Camelineae</taxon>
        <taxon>Arabidopsis</taxon>
    </lineage>
</organism>